<gene>
    <name evidence="1" type="ORF">BXZ70DRAFT_943813</name>
</gene>
<dbReference type="AlphaFoldDB" id="A0A8K0XNR5"/>
<sequence>MDLVRPYIVTAVRYPSFHAPDNHFEFPLSPALQRAFPYSLITPHGFWPLYRQPSLLVERHTHYNMLLDIAPPLITVAAKLLYFSRSEATEIQFHPQLPVDRAAAMALHQQQYPNERPYPSPTQADWREFNAHKASKLVDHGSWNWRTELSPEAGALEDDGVWRKGLKAVSAKWDNDWQRITCCYDPFRLPALKGVVYTYGSMHGLWAGRMLVRRTSIPSNYI</sequence>
<comment type="caution">
    <text evidence="1">The sequence shown here is derived from an EMBL/GenBank/DDBJ whole genome shotgun (WGS) entry which is preliminary data.</text>
</comment>
<organism evidence="1 2">
    <name type="scientific">Cristinia sonorae</name>
    <dbReference type="NCBI Taxonomy" id="1940300"/>
    <lineage>
        <taxon>Eukaryota</taxon>
        <taxon>Fungi</taxon>
        <taxon>Dikarya</taxon>
        <taxon>Basidiomycota</taxon>
        <taxon>Agaricomycotina</taxon>
        <taxon>Agaricomycetes</taxon>
        <taxon>Agaricomycetidae</taxon>
        <taxon>Agaricales</taxon>
        <taxon>Pleurotineae</taxon>
        <taxon>Stephanosporaceae</taxon>
        <taxon>Cristinia</taxon>
    </lineage>
</organism>
<reference evidence="1" key="1">
    <citation type="journal article" date="2021" name="New Phytol.">
        <title>Evolutionary innovations through gain and loss of genes in the ectomycorrhizal Boletales.</title>
        <authorList>
            <person name="Wu G."/>
            <person name="Miyauchi S."/>
            <person name="Morin E."/>
            <person name="Kuo A."/>
            <person name="Drula E."/>
            <person name="Varga T."/>
            <person name="Kohler A."/>
            <person name="Feng B."/>
            <person name="Cao Y."/>
            <person name="Lipzen A."/>
            <person name="Daum C."/>
            <person name="Hundley H."/>
            <person name="Pangilinan J."/>
            <person name="Johnson J."/>
            <person name="Barry K."/>
            <person name="LaButti K."/>
            <person name="Ng V."/>
            <person name="Ahrendt S."/>
            <person name="Min B."/>
            <person name="Choi I.G."/>
            <person name="Park H."/>
            <person name="Plett J.M."/>
            <person name="Magnuson J."/>
            <person name="Spatafora J.W."/>
            <person name="Nagy L.G."/>
            <person name="Henrissat B."/>
            <person name="Grigoriev I.V."/>
            <person name="Yang Z.L."/>
            <person name="Xu J."/>
            <person name="Martin F.M."/>
        </authorList>
    </citation>
    <scope>NUCLEOTIDE SEQUENCE</scope>
    <source>
        <strain evidence="1">KKN 215</strain>
    </source>
</reference>
<evidence type="ECO:0000313" key="2">
    <source>
        <dbReference type="Proteomes" id="UP000813824"/>
    </source>
</evidence>
<proteinExistence type="predicted"/>
<keyword evidence="2" id="KW-1185">Reference proteome</keyword>
<dbReference type="EMBL" id="JAEVFJ010000020">
    <property type="protein sequence ID" value="KAH8099464.1"/>
    <property type="molecule type" value="Genomic_DNA"/>
</dbReference>
<dbReference type="Proteomes" id="UP000813824">
    <property type="component" value="Unassembled WGS sequence"/>
</dbReference>
<dbReference type="OrthoDB" id="5595695at2759"/>
<accession>A0A8K0XNR5</accession>
<evidence type="ECO:0000313" key="1">
    <source>
        <dbReference type="EMBL" id="KAH8099464.1"/>
    </source>
</evidence>
<name>A0A8K0XNR5_9AGAR</name>
<protein>
    <submittedName>
        <fullName evidence="1">Uncharacterized protein</fullName>
    </submittedName>
</protein>